<sequence>MAQNEKVILFPKWKANLEEEGLRFLKAADYKEALDRFNQLIAYHVANDDIITGKLICLMELGMYDEAEEICLSEMEQMNKSYYQYAHIYFTMLFQTNQYDVLMEKLDYELSFAGLPENEKQQFQQLYEMSAAMKIDFDEKKKHCLHSRFERGGGRRGYSKTMAYN</sequence>
<protein>
    <submittedName>
        <fullName evidence="1">Tetratricopeptide repeat protein</fullName>
    </submittedName>
</protein>
<organism evidence="1 2">
    <name type="scientific">Tigheibacillus halophilus</name>
    <dbReference type="NCBI Taxonomy" id="361280"/>
    <lineage>
        <taxon>Bacteria</taxon>
        <taxon>Bacillati</taxon>
        <taxon>Bacillota</taxon>
        <taxon>Bacilli</taxon>
        <taxon>Bacillales</taxon>
        <taxon>Bacillaceae</taxon>
        <taxon>Tigheibacillus</taxon>
    </lineage>
</organism>
<dbReference type="Pfam" id="PF14559">
    <property type="entry name" value="TPR_19"/>
    <property type="match status" value="1"/>
</dbReference>
<evidence type="ECO:0000313" key="1">
    <source>
        <dbReference type="EMBL" id="MDY0396897.1"/>
    </source>
</evidence>
<dbReference type="SUPFAM" id="SSF48452">
    <property type="entry name" value="TPR-like"/>
    <property type="match status" value="1"/>
</dbReference>
<name>A0ABU5CC55_9BACI</name>
<reference evidence="1 2" key="1">
    <citation type="submission" date="2023-10" db="EMBL/GenBank/DDBJ databases">
        <title>Virgibacillus halophilus 5B73C genome.</title>
        <authorList>
            <person name="Miliotis G."/>
            <person name="Sengupta P."/>
            <person name="Hameed A."/>
            <person name="Chuvochina M."/>
            <person name="Mcdonagh F."/>
            <person name="Simpson A.C."/>
            <person name="Singh N.K."/>
            <person name="Rekha P.D."/>
            <person name="Raman K."/>
            <person name="Hugenholtz P."/>
            <person name="Venkateswaran K."/>
        </authorList>
    </citation>
    <scope>NUCLEOTIDE SEQUENCE [LARGE SCALE GENOMIC DNA]</scope>
    <source>
        <strain evidence="1 2">5B73C</strain>
    </source>
</reference>
<dbReference type="Gene3D" id="1.25.40.10">
    <property type="entry name" value="Tetratricopeptide repeat domain"/>
    <property type="match status" value="1"/>
</dbReference>
<dbReference type="Proteomes" id="UP001281447">
    <property type="component" value="Unassembled WGS sequence"/>
</dbReference>
<proteinExistence type="predicted"/>
<dbReference type="InterPro" id="IPR011990">
    <property type="entry name" value="TPR-like_helical_dom_sf"/>
</dbReference>
<evidence type="ECO:0000313" key="2">
    <source>
        <dbReference type="Proteomes" id="UP001281447"/>
    </source>
</evidence>
<gene>
    <name evidence="1" type="ORF">RWE15_24635</name>
</gene>
<comment type="caution">
    <text evidence="1">The sequence shown here is derived from an EMBL/GenBank/DDBJ whole genome shotgun (WGS) entry which is preliminary data.</text>
</comment>
<keyword evidence="2" id="KW-1185">Reference proteome</keyword>
<dbReference type="EMBL" id="JAWDIP010000004">
    <property type="protein sequence ID" value="MDY0396897.1"/>
    <property type="molecule type" value="Genomic_DNA"/>
</dbReference>
<accession>A0ABU5CC55</accession>